<reference evidence="1 2" key="1">
    <citation type="submission" date="2018-06" db="EMBL/GenBank/DDBJ databases">
        <authorList>
            <consortium name="Pathogen Informatics"/>
            <person name="Doyle S."/>
        </authorList>
    </citation>
    <scope>NUCLEOTIDE SEQUENCE [LARGE SCALE GENOMIC DNA]</scope>
    <source>
        <strain evidence="1 2">NCTC9149</strain>
    </source>
</reference>
<evidence type="ECO:0000313" key="2">
    <source>
        <dbReference type="Proteomes" id="UP000254571"/>
    </source>
</evidence>
<dbReference type="AlphaFoldDB" id="A0A7H4NX56"/>
<accession>A0A7H4NX56</accession>
<dbReference type="EMBL" id="UGMX01000002">
    <property type="protein sequence ID" value="STW04771.1"/>
    <property type="molecule type" value="Genomic_DNA"/>
</dbReference>
<comment type="caution">
    <text evidence="1">The sequence shown here is derived from an EMBL/GenBank/DDBJ whole genome shotgun (WGS) entry which is preliminary data.</text>
</comment>
<gene>
    <name evidence="1" type="ORF">NCTC9149_01128</name>
</gene>
<proteinExistence type="predicted"/>
<organism evidence="1 2">
    <name type="scientific">Klebsiella grimontii</name>
    <dbReference type="NCBI Taxonomy" id="2058152"/>
    <lineage>
        <taxon>Bacteria</taxon>
        <taxon>Pseudomonadati</taxon>
        <taxon>Pseudomonadota</taxon>
        <taxon>Gammaproteobacteria</taxon>
        <taxon>Enterobacterales</taxon>
        <taxon>Enterobacteriaceae</taxon>
        <taxon>Klebsiella/Raoultella group</taxon>
        <taxon>Klebsiella</taxon>
    </lineage>
</organism>
<protein>
    <submittedName>
        <fullName evidence="1">Oxalate/formate antiporter</fullName>
    </submittedName>
</protein>
<evidence type="ECO:0000313" key="1">
    <source>
        <dbReference type="EMBL" id="STW04771.1"/>
    </source>
</evidence>
<dbReference type="Proteomes" id="UP000254571">
    <property type="component" value="Unassembled WGS sequence"/>
</dbReference>
<sequence length="46" mass="5242">MAQMNENVATAPVSPLRDFFAKTRIIARPGFNRWLVPPARWPFISA</sequence>
<name>A0A7H4NX56_9ENTR</name>